<reference evidence="2" key="1">
    <citation type="submission" date="2024-10" db="EMBL/GenBank/DDBJ databases">
        <authorList>
            <person name="Ryan C."/>
        </authorList>
    </citation>
    <scope>NUCLEOTIDE SEQUENCE [LARGE SCALE GENOMIC DNA]</scope>
</reference>
<feature type="signal peptide" evidence="1">
    <location>
        <begin position="1"/>
        <end position="32"/>
    </location>
</feature>
<keyword evidence="1" id="KW-0732">Signal</keyword>
<dbReference type="PROSITE" id="PS51257">
    <property type="entry name" value="PROKAR_LIPOPROTEIN"/>
    <property type="match status" value="1"/>
</dbReference>
<name>A0ABC9AZG8_9POAL</name>
<protein>
    <submittedName>
        <fullName evidence="2">Uncharacterized protein</fullName>
    </submittedName>
</protein>
<dbReference type="Proteomes" id="UP001497457">
    <property type="component" value="Chromosome 24b"/>
</dbReference>
<keyword evidence="3" id="KW-1185">Reference proteome</keyword>
<evidence type="ECO:0000256" key="1">
    <source>
        <dbReference type="SAM" id="SignalP"/>
    </source>
</evidence>
<feature type="chain" id="PRO_5044854982" evidence="1">
    <location>
        <begin position="33"/>
        <end position="79"/>
    </location>
</feature>
<organism evidence="2 3">
    <name type="scientific">Urochloa decumbens</name>
    <dbReference type="NCBI Taxonomy" id="240449"/>
    <lineage>
        <taxon>Eukaryota</taxon>
        <taxon>Viridiplantae</taxon>
        <taxon>Streptophyta</taxon>
        <taxon>Embryophyta</taxon>
        <taxon>Tracheophyta</taxon>
        <taxon>Spermatophyta</taxon>
        <taxon>Magnoliopsida</taxon>
        <taxon>Liliopsida</taxon>
        <taxon>Poales</taxon>
        <taxon>Poaceae</taxon>
        <taxon>PACMAD clade</taxon>
        <taxon>Panicoideae</taxon>
        <taxon>Panicodae</taxon>
        <taxon>Paniceae</taxon>
        <taxon>Melinidinae</taxon>
        <taxon>Urochloa</taxon>
    </lineage>
</organism>
<dbReference type="AlphaFoldDB" id="A0ABC9AZG8"/>
<evidence type="ECO:0000313" key="2">
    <source>
        <dbReference type="EMBL" id="CAL4990722.1"/>
    </source>
</evidence>
<sequence length="79" mass="8774">MAVLKKGSSALLLAVLMAVAMVMAFFFSSCHAADYCHAIVPCDETTCFEYCQKNNYKNFQTYCTPGKVYPICCCRVPDP</sequence>
<proteinExistence type="predicted"/>
<accession>A0ABC9AZG8</accession>
<evidence type="ECO:0000313" key="3">
    <source>
        <dbReference type="Proteomes" id="UP001497457"/>
    </source>
</evidence>
<gene>
    <name evidence="2" type="ORF">URODEC1_LOCUS60363</name>
</gene>
<dbReference type="EMBL" id="OZ075134">
    <property type="protein sequence ID" value="CAL4990722.1"/>
    <property type="molecule type" value="Genomic_DNA"/>
</dbReference>